<evidence type="ECO:0000256" key="3">
    <source>
        <dbReference type="SAM" id="SignalP"/>
    </source>
</evidence>
<name>A0A9D4LWY1_DREPO</name>
<feature type="domain" description="EGF-like" evidence="4">
    <location>
        <begin position="238"/>
        <end position="271"/>
    </location>
</feature>
<dbReference type="Proteomes" id="UP000828390">
    <property type="component" value="Unassembled WGS sequence"/>
</dbReference>
<evidence type="ECO:0000256" key="1">
    <source>
        <dbReference type="SAM" id="MobiDB-lite"/>
    </source>
</evidence>
<comment type="caution">
    <text evidence="5">The sequence shown here is derived from an EMBL/GenBank/DDBJ whole genome shotgun (WGS) entry which is preliminary data.</text>
</comment>
<feature type="domain" description="EGF-like" evidence="4">
    <location>
        <begin position="273"/>
        <end position="306"/>
    </location>
</feature>
<feature type="region of interest" description="Disordered" evidence="1">
    <location>
        <begin position="625"/>
        <end position="644"/>
    </location>
</feature>
<keyword evidence="3" id="KW-0732">Signal</keyword>
<reference evidence="5" key="1">
    <citation type="journal article" date="2019" name="bioRxiv">
        <title>The Genome of the Zebra Mussel, Dreissena polymorpha: A Resource for Invasive Species Research.</title>
        <authorList>
            <person name="McCartney M.A."/>
            <person name="Auch B."/>
            <person name="Kono T."/>
            <person name="Mallez S."/>
            <person name="Zhang Y."/>
            <person name="Obille A."/>
            <person name="Becker A."/>
            <person name="Abrahante J.E."/>
            <person name="Garbe J."/>
            <person name="Badalamenti J.P."/>
            <person name="Herman A."/>
            <person name="Mangelson H."/>
            <person name="Liachko I."/>
            <person name="Sullivan S."/>
            <person name="Sone E.D."/>
            <person name="Koren S."/>
            <person name="Silverstein K.A.T."/>
            <person name="Beckman K.B."/>
            <person name="Gohl D.M."/>
        </authorList>
    </citation>
    <scope>NUCLEOTIDE SEQUENCE</scope>
    <source>
        <strain evidence="5">Duluth1</strain>
        <tissue evidence="5">Whole animal</tissue>
    </source>
</reference>
<feature type="transmembrane region" description="Helical" evidence="2">
    <location>
        <begin position="512"/>
        <end position="538"/>
    </location>
</feature>
<dbReference type="PANTHER" id="PTHR24035">
    <property type="entry name" value="MULTIPLE EPIDERMAL GROWTH FACTOR-LIKE DOMAINS PROTEIN"/>
    <property type="match status" value="1"/>
</dbReference>
<feature type="chain" id="PRO_5038692948" description="EGF-like domain-containing protein" evidence="3">
    <location>
        <begin position="23"/>
        <end position="644"/>
    </location>
</feature>
<protein>
    <recommendedName>
        <fullName evidence="4">EGF-like domain-containing protein</fullName>
    </recommendedName>
</protein>
<dbReference type="InterPro" id="IPR052108">
    <property type="entry name" value="MEGF/SIB"/>
</dbReference>
<proteinExistence type="predicted"/>
<accession>A0A9D4LWY1</accession>
<evidence type="ECO:0000313" key="5">
    <source>
        <dbReference type="EMBL" id="KAH3865521.1"/>
    </source>
</evidence>
<organism evidence="5 6">
    <name type="scientific">Dreissena polymorpha</name>
    <name type="common">Zebra mussel</name>
    <name type="synonym">Mytilus polymorpha</name>
    <dbReference type="NCBI Taxonomy" id="45954"/>
    <lineage>
        <taxon>Eukaryota</taxon>
        <taxon>Metazoa</taxon>
        <taxon>Spiralia</taxon>
        <taxon>Lophotrochozoa</taxon>
        <taxon>Mollusca</taxon>
        <taxon>Bivalvia</taxon>
        <taxon>Autobranchia</taxon>
        <taxon>Heteroconchia</taxon>
        <taxon>Euheterodonta</taxon>
        <taxon>Imparidentia</taxon>
        <taxon>Neoheterodontei</taxon>
        <taxon>Myida</taxon>
        <taxon>Dreissenoidea</taxon>
        <taxon>Dreissenidae</taxon>
        <taxon>Dreissena</taxon>
    </lineage>
</organism>
<reference evidence="5" key="2">
    <citation type="submission" date="2020-11" db="EMBL/GenBank/DDBJ databases">
        <authorList>
            <person name="McCartney M.A."/>
            <person name="Auch B."/>
            <person name="Kono T."/>
            <person name="Mallez S."/>
            <person name="Becker A."/>
            <person name="Gohl D.M."/>
            <person name="Silverstein K.A.T."/>
            <person name="Koren S."/>
            <person name="Bechman K.B."/>
            <person name="Herman A."/>
            <person name="Abrahante J.E."/>
            <person name="Garbe J."/>
        </authorList>
    </citation>
    <scope>NUCLEOTIDE SEQUENCE</scope>
    <source>
        <strain evidence="5">Duluth1</strain>
        <tissue evidence="5">Whole animal</tissue>
    </source>
</reference>
<dbReference type="InterPro" id="IPR000742">
    <property type="entry name" value="EGF"/>
</dbReference>
<keyword evidence="2" id="KW-1133">Transmembrane helix</keyword>
<dbReference type="SMART" id="SM00181">
    <property type="entry name" value="EGF"/>
    <property type="match status" value="4"/>
</dbReference>
<dbReference type="AlphaFoldDB" id="A0A9D4LWY1"/>
<feature type="signal peptide" evidence="3">
    <location>
        <begin position="1"/>
        <end position="22"/>
    </location>
</feature>
<evidence type="ECO:0000259" key="4">
    <source>
        <dbReference type="SMART" id="SM00181"/>
    </source>
</evidence>
<evidence type="ECO:0000256" key="2">
    <source>
        <dbReference type="SAM" id="Phobius"/>
    </source>
</evidence>
<feature type="domain" description="EGF-like" evidence="4">
    <location>
        <begin position="204"/>
        <end position="237"/>
    </location>
</feature>
<dbReference type="EMBL" id="JAIWYP010000002">
    <property type="protein sequence ID" value="KAH3865521.1"/>
    <property type="molecule type" value="Genomic_DNA"/>
</dbReference>
<dbReference type="PANTHER" id="PTHR24035:SF109">
    <property type="entry name" value="PROTEIN DRAPER"/>
    <property type="match status" value="1"/>
</dbReference>
<keyword evidence="2" id="KW-0812">Transmembrane</keyword>
<keyword evidence="2" id="KW-0472">Membrane</keyword>
<feature type="domain" description="EGF-like" evidence="4">
    <location>
        <begin position="344"/>
        <end position="379"/>
    </location>
</feature>
<keyword evidence="6" id="KW-1185">Reference proteome</keyword>
<sequence length="644" mass="68909">MWKPLLLIVVSTLLALVVPSQAQCGQINNCNTCIFQSGAYKCLTCQVGSAINVGQTACCSDGCYMDSLGYQACYVNQTCVYDGCMTGFFGTKCTSCQSSIPKCDDCRELAGSSKIECITCGRGYYRTTDRTQCCSNSGCDLCSGTNNEFCSACKPGWFLYQNSCDQCGTTCVSPPNGTARCDPVTGSCYYGCQPNYHGRKCQRLCNLANCNTCTYNESSDNLTCAVCVAGRYGPYCTPCNSNCLRDTGDICIHNGTCLGGCKPGYRGDKCDVACDAESGLANCAQCNRYEFTCTVCKPGFWGSRCQFTCGVNCVPVGGASGQRYCNISDGKCIDGCMPTHFKHDCSGSCPNCDYDRCDRSTGTCLDPICDSGFYGDTCNQSCPVNCGLDPNGLAYCNFTSGDCTYGCRDGFYGAKCTLGCSQFCKRSPANTEKGPLCNQATGNCLYACEPGFYTPTCGAICRSTCVDKTCDINSGTCAECDKGANAGILCPTGTVSSSTNSNNPDTHNDSTLSLAAAVGGSVGGFAAGVALVIVIIVLRRRYRVTCPCQRREESGHQSDNSDTYARINANARSQEGHMYAGLHANRNSEYDVVEPGHFETNINQLHQEAYVRLDSCLRNQEIYNSLTTPQPQPNSEPKSVDSQL</sequence>
<evidence type="ECO:0000313" key="6">
    <source>
        <dbReference type="Proteomes" id="UP000828390"/>
    </source>
</evidence>
<gene>
    <name evidence="5" type="ORF">DPMN_028561</name>
</gene>